<keyword evidence="11" id="KW-1185">Reference proteome</keyword>
<evidence type="ECO:0000313" key="11">
    <source>
        <dbReference type="Proteomes" id="UP000245911"/>
    </source>
</evidence>
<reference evidence="10 11" key="1">
    <citation type="submission" date="2018-04" db="EMBL/GenBank/DDBJ databases">
        <title>Pararhodobacter oceanense sp. nov., isolated from marine intertidal sediment.</title>
        <authorList>
            <person name="Wang X.-L."/>
            <person name="Du Z.-J."/>
        </authorList>
    </citation>
    <scope>NUCLEOTIDE SEQUENCE [LARGE SCALE GENOMIC DNA]</scope>
    <source>
        <strain evidence="10 11">AM505</strain>
    </source>
</reference>
<dbReference type="Proteomes" id="UP000245911">
    <property type="component" value="Unassembled WGS sequence"/>
</dbReference>
<keyword evidence="8" id="KW-1003">Cell membrane</keyword>
<dbReference type="EMBL" id="QDKM01000003">
    <property type="protein sequence ID" value="PVH29333.1"/>
    <property type="molecule type" value="Genomic_DNA"/>
</dbReference>
<evidence type="ECO:0000256" key="2">
    <source>
        <dbReference type="ARBA" id="ARBA00004713"/>
    </source>
</evidence>
<dbReference type="Pfam" id="PF04413">
    <property type="entry name" value="Glycos_transf_N"/>
    <property type="match status" value="1"/>
</dbReference>
<comment type="caution">
    <text evidence="10">The sequence shown here is derived from an EMBL/GenBank/DDBJ whole genome shotgun (WGS) entry which is preliminary data.</text>
</comment>
<evidence type="ECO:0000313" key="10">
    <source>
        <dbReference type="EMBL" id="PVH29333.1"/>
    </source>
</evidence>
<dbReference type="EC" id="2.4.99.12" evidence="3 8"/>
<dbReference type="PANTHER" id="PTHR42755:SF1">
    <property type="entry name" value="3-DEOXY-D-MANNO-OCTULOSONIC ACID TRANSFERASE, MITOCHONDRIAL-RELATED"/>
    <property type="match status" value="1"/>
</dbReference>
<dbReference type="InterPro" id="IPR038107">
    <property type="entry name" value="Glycos_transf_N_sf"/>
</dbReference>
<evidence type="ECO:0000256" key="1">
    <source>
        <dbReference type="ARBA" id="ARBA00003394"/>
    </source>
</evidence>
<dbReference type="InterPro" id="IPR039901">
    <property type="entry name" value="Kdotransferase"/>
</dbReference>
<evidence type="ECO:0000256" key="6">
    <source>
        <dbReference type="ARBA" id="ARBA00031445"/>
    </source>
</evidence>
<evidence type="ECO:0000256" key="7">
    <source>
        <dbReference type="ARBA" id="ARBA00049183"/>
    </source>
</evidence>
<evidence type="ECO:0000256" key="5">
    <source>
        <dbReference type="ARBA" id="ARBA00022679"/>
    </source>
</evidence>
<dbReference type="GO" id="GO:0009245">
    <property type="term" value="P:lipid A biosynthetic process"/>
    <property type="evidence" value="ECO:0007669"/>
    <property type="project" value="TreeGrafter"/>
</dbReference>
<comment type="subcellular location">
    <subcellularLocation>
        <location evidence="8">Cell membrane</location>
    </subcellularLocation>
</comment>
<evidence type="ECO:0000259" key="9">
    <source>
        <dbReference type="Pfam" id="PF04413"/>
    </source>
</evidence>
<keyword evidence="5 8" id="KW-0808">Transferase</keyword>
<accession>A0A2T8HV68</accession>
<evidence type="ECO:0000256" key="8">
    <source>
        <dbReference type="RuleBase" id="RU365103"/>
    </source>
</evidence>
<dbReference type="Gene3D" id="3.40.50.11720">
    <property type="entry name" value="3-Deoxy-D-manno-octulosonic-acid transferase, N-terminal domain"/>
    <property type="match status" value="1"/>
</dbReference>
<dbReference type="GO" id="GO:0043842">
    <property type="term" value="F:Kdo transferase activity"/>
    <property type="evidence" value="ECO:0007669"/>
    <property type="project" value="UniProtKB-EC"/>
</dbReference>
<comment type="catalytic activity">
    <reaction evidence="7 8">
        <text>lipid IVA (E. coli) + CMP-3-deoxy-beta-D-manno-octulosonate = alpha-Kdo-(2-&gt;6)-lipid IVA (E. coli) + CMP + H(+)</text>
        <dbReference type="Rhea" id="RHEA:28066"/>
        <dbReference type="ChEBI" id="CHEBI:15378"/>
        <dbReference type="ChEBI" id="CHEBI:58603"/>
        <dbReference type="ChEBI" id="CHEBI:60364"/>
        <dbReference type="ChEBI" id="CHEBI:60377"/>
        <dbReference type="ChEBI" id="CHEBI:85987"/>
        <dbReference type="EC" id="2.4.99.12"/>
    </reaction>
</comment>
<dbReference type="PANTHER" id="PTHR42755">
    <property type="entry name" value="3-DEOXY-MANNO-OCTULOSONATE CYTIDYLYLTRANSFERASE"/>
    <property type="match status" value="1"/>
</dbReference>
<feature type="domain" description="3-deoxy-D-manno-octulosonic-acid transferase N-terminal" evidence="9">
    <location>
        <begin position="2"/>
        <end position="166"/>
    </location>
</feature>
<dbReference type="OrthoDB" id="9789797at2"/>
<dbReference type="GO" id="GO:0009244">
    <property type="term" value="P:lipopolysaccharide core region biosynthetic process"/>
    <property type="evidence" value="ECO:0007669"/>
    <property type="project" value="UniProtKB-UniRule"/>
</dbReference>
<name>A0A2T8HV68_9RHOB</name>
<keyword evidence="8" id="KW-0448">Lipopolysaccharide biosynthesis</keyword>
<sequence>MRRMGVGAERRQEALVWLHAADPADAPVLEVLAEQIAEIAHAPATILTGCPRSDSASITASPEISRGHLSGDAAALDAFIADHAPALLVIAGEVLPLPVIERARAQAIPMFLIDAKHPSLPRSRWRLPGQTRAALGRFSQIHTRDEQSAAVLQRMVSGRAEVLATGALARFAPAPRIMTSELDELRQSLGARPAWFAYDLPIEEADAALLAHAHALRSAHRLLMILQPRDAATGDALAERAREVGFACAQRARDEEIDVATQVYIADCEDDAGLFLRLAPVAFLGGSLTPNVGSPPALTAAALGSALIFGSEPDAAQAEFLTRLSKSGGGVRIKLAAALGESLAMLLAPETGADAALKAWDLATEGSEATHAVAVAIIDWVQMNRGRG</sequence>
<dbReference type="GO" id="GO:0005886">
    <property type="term" value="C:plasma membrane"/>
    <property type="evidence" value="ECO:0007669"/>
    <property type="project" value="UniProtKB-SubCell"/>
</dbReference>
<evidence type="ECO:0000256" key="4">
    <source>
        <dbReference type="ARBA" id="ARBA00019077"/>
    </source>
</evidence>
<comment type="pathway">
    <text evidence="2 8">Bacterial outer membrane biogenesis; LPS core biosynthesis.</text>
</comment>
<comment type="function">
    <text evidence="1 8">Involved in lipopolysaccharide (LPS) biosynthesis. Catalyzes the transfer of 3-deoxy-D-manno-octulosonate (Kdo) residue(s) from CMP-Kdo to lipid IV(A), the tetraacyldisaccharide-1,4'-bisphosphate precursor of lipid A.</text>
</comment>
<comment type="similarity">
    <text evidence="8">Belongs to the glycosyltransferase group 1 family.</text>
</comment>
<dbReference type="InterPro" id="IPR007507">
    <property type="entry name" value="Glycos_transf_N"/>
</dbReference>
<proteinExistence type="inferred from homology"/>
<protein>
    <recommendedName>
        <fullName evidence="4 8">3-deoxy-D-manno-octulosonic acid transferase</fullName>
        <shortName evidence="8">Kdo transferase</shortName>
        <ecNumber evidence="3 8">2.4.99.12</ecNumber>
    </recommendedName>
    <alternativeName>
        <fullName evidence="6 8">Lipid IV(A) 3-deoxy-D-manno-octulosonic acid transferase</fullName>
    </alternativeName>
</protein>
<keyword evidence="8" id="KW-0472">Membrane</keyword>
<evidence type="ECO:0000256" key="3">
    <source>
        <dbReference type="ARBA" id="ARBA00012621"/>
    </source>
</evidence>
<dbReference type="UniPathway" id="UPA00958"/>
<gene>
    <name evidence="10" type="ORF">DDE20_10025</name>
</gene>
<dbReference type="Gene3D" id="3.40.50.2000">
    <property type="entry name" value="Glycogen Phosphorylase B"/>
    <property type="match status" value="1"/>
</dbReference>
<organism evidence="10 11">
    <name type="scientific">Pararhodobacter oceanensis</name>
    <dbReference type="NCBI Taxonomy" id="2172121"/>
    <lineage>
        <taxon>Bacteria</taxon>
        <taxon>Pseudomonadati</taxon>
        <taxon>Pseudomonadota</taxon>
        <taxon>Alphaproteobacteria</taxon>
        <taxon>Rhodobacterales</taxon>
        <taxon>Paracoccaceae</taxon>
        <taxon>Pararhodobacter</taxon>
    </lineage>
</organism>
<dbReference type="AlphaFoldDB" id="A0A2T8HV68"/>